<evidence type="ECO:0000256" key="2">
    <source>
        <dbReference type="ARBA" id="ARBA00022679"/>
    </source>
</evidence>
<feature type="transmembrane region" description="Helical" evidence="7">
    <location>
        <begin position="50"/>
        <end position="69"/>
    </location>
</feature>
<dbReference type="InterPro" id="IPR001594">
    <property type="entry name" value="Palmitoyltrfase_DHHC"/>
</dbReference>
<comment type="similarity">
    <text evidence="7">Belongs to the DHHC palmitoyltransferase family.</text>
</comment>
<name>A0A3S1B237_ELYCH</name>
<evidence type="ECO:0000256" key="6">
    <source>
        <dbReference type="ARBA" id="ARBA00023315"/>
    </source>
</evidence>
<comment type="subcellular location">
    <subcellularLocation>
        <location evidence="1">Membrane</location>
        <topology evidence="1">Multi-pass membrane protein</topology>
    </subcellularLocation>
</comment>
<evidence type="ECO:0000256" key="3">
    <source>
        <dbReference type="ARBA" id="ARBA00022692"/>
    </source>
</evidence>
<evidence type="ECO:0000256" key="5">
    <source>
        <dbReference type="ARBA" id="ARBA00023136"/>
    </source>
</evidence>
<feature type="transmembrane region" description="Helical" evidence="7">
    <location>
        <begin position="164"/>
        <end position="187"/>
    </location>
</feature>
<dbReference type="OrthoDB" id="9909019at2759"/>
<proteinExistence type="inferred from homology"/>
<dbReference type="GO" id="GO:0016020">
    <property type="term" value="C:membrane"/>
    <property type="evidence" value="ECO:0007669"/>
    <property type="project" value="UniProtKB-SubCell"/>
</dbReference>
<evidence type="ECO:0000313" key="9">
    <source>
        <dbReference type="EMBL" id="RUS73149.1"/>
    </source>
</evidence>
<dbReference type="EC" id="2.3.1.225" evidence="7"/>
<gene>
    <name evidence="9" type="ORF">EGW08_019091</name>
</gene>
<keyword evidence="2 7" id="KW-0808">Transferase</keyword>
<dbReference type="GO" id="GO:0019706">
    <property type="term" value="F:protein-cysteine S-palmitoyltransferase activity"/>
    <property type="evidence" value="ECO:0007669"/>
    <property type="project" value="UniProtKB-EC"/>
</dbReference>
<dbReference type="AlphaFoldDB" id="A0A3S1B237"/>
<comment type="domain">
    <text evidence="7">The DHHC domain is required for palmitoyltransferase activity.</text>
</comment>
<dbReference type="EMBL" id="RQTK01000972">
    <property type="protein sequence ID" value="RUS73149.1"/>
    <property type="molecule type" value="Genomic_DNA"/>
</dbReference>
<keyword evidence="3 7" id="KW-0812">Transmembrane</keyword>
<evidence type="ECO:0000256" key="1">
    <source>
        <dbReference type="ARBA" id="ARBA00004141"/>
    </source>
</evidence>
<feature type="transmembrane region" description="Helical" evidence="7">
    <location>
        <begin position="20"/>
        <end position="38"/>
    </location>
</feature>
<feature type="domain" description="Palmitoyltransferase DHHC" evidence="8">
    <location>
        <begin position="118"/>
        <end position="314"/>
    </location>
</feature>
<evidence type="ECO:0000256" key="4">
    <source>
        <dbReference type="ARBA" id="ARBA00022989"/>
    </source>
</evidence>
<dbReference type="Pfam" id="PF01529">
    <property type="entry name" value="DHHC"/>
    <property type="match status" value="1"/>
</dbReference>
<keyword evidence="4 7" id="KW-1133">Transmembrane helix</keyword>
<sequence>MCDFEKAENFVEKNQLDLTLVVLEFVLTIWTYYVYVWLICCKTLQDRVEVAILLSVYHLLFVLNLWCYLRALLTPRIPVPPEFQIDQNTWNQLELDSSLQQQTKIHLGIKTTTYSQRTLNYCHVCKNLKPDRCHHCSRCKACVLRMDHHCPWLNRCVGFHNQKFFFLLIHYTFVYSVFLVITCTGALPRIYRNDWVGDLLDVENQDWKLRNSSAVQLIEILKSTSIPEMSEANLTTNISSSKTVADSAPSSSSLLTAVAGSARELVSAVAGAEFSAVFVQTVVLVVVYSVVLFSLFPLLALHNELLSGNITTLEINRPLSLHGGKASSKIFDLGSRTANHKEIMGPQIWLWPFPVFTSQGDGVHFPVRGEIVKGRTL</sequence>
<feature type="transmembrane region" description="Helical" evidence="7">
    <location>
        <begin position="277"/>
        <end position="301"/>
    </location>
</feature>
<evidence type="ECO:0000313" key="10">
    <source>
        <dbReference type="Proteomes" id="UP000271974"/>
    </source>
</evidence>
<keyword evidence="6 7" id="KW-0012">Acyltransferase</keyword>
<dbReference type="STRING" id="188477.A0A3S1B237"/>
<keyword evidence="10" id="KW-1185">Reference proteome</keyword>
<accession>A0A3S1B237</accession>
<evidence type="ECO:0000259" key="8">
    <source>
        <dbReference type="Pfam" id="PF01529"/>
    </source>
</evidence>
<protein>
    <recommendedName>
        <fullName evidence="7">Palmitoyltransferase</fullName>
        <ecNumber evidence="7">2.3.1.225</ecNumber>
    </recommendedName>
</protein>
<comment type="catalytic activity">
    <reaction evidence="7">
        <text>L-cysteinyl-[protein] + hexadecanoyl-CoA = S-hexadecanoyl-L-cysteinyl-[protein] + CoA</text>
        <dbReference type="Rhea" id="RHEA:36683"/>
        <dbReference type="Rhea" id="RHEA-COMP:10131"/>
        <dbReference type="Rhea" id="RHEA-COMP:11032"/>
        <dbReference type="ChEBI" id="CHEBI:29950"/>
        <dbReference type="ChEBI" id="CHEBI:57287"/>
        <dbReference type="ChEBI" id="CHEBI:57379"/>
        <dbReference type="ChEBI" id="CHEBI:74151"/>
        <dbReference type="EC" id="2.3.1.225"/>
    </reaction>
</comment>
<dbReference type="PANTHER" id="PTHR12246">
    <property type="entry name" value="PALMITOYLTRANSFERASE ZDHHC16"/>
    <property type="match status" value="1"/>
</dbReference>
<evidence type="ECO:0000256" key="7">
    <source>
        <dbReference type="RuleBase" id="RU079119"/>
    </source>
</evidence>
<dbReference type="Proteomes" id="UP000271974">
    <property type="component" value="Unassembled WGS sequence"/>
</dbReference>
<dbReference type="InterPro" id="IPR039859">
    <property type="entry name" value="PFA4/ZDH16/20/ERF2-like"/>
</dbReference>
<reference evidence="9 10" key="1">
    <citation type="submission" date="2019-01" db="EMBL/GenBank/DDBJ databases">
        <title>A draft genome assembly of the solar-powered sea slug Elysia chlorotica.</title>
        <authorList>
            <person name="Cai H."/>
            <person name="Li Q."/>
            <person name="Fang X."/>
            <person name="Li J."/>
            <person name="Curtis N.E."/>
            <person name="Altenburger A."/>
            <person name="Shibata T."/>
            <person name="Feng M."/>
            <person name="Maeda T."/>
            <person name="Schwartz J.A."/>
            <person name="Shigenobu S."/>
            <person name="Lundholm N."/>
            <person name="Nishiyama T."/>
            <person name="Yang H."/>
            <person name="Hasebe M."/>
            <person name="Li S."/>
            <person name="Pierce S.K."/>
            <person name="Wang J."/>
        </authorList>
    </citation>
    <scope>NUCLEOTIDE SEQUENCE [LARGE SCALE GENOMIC DNA]</scope>
    <source>
        <strain evidence="9">EC2010</strain>
        <tissue evidence="9">Whole organism of an adult</tissue>
    </source>
</reference>
<organism evidence="9 10">
    <name type="scientific">Elysia chlorotica</name>
    <name type="common">Eastern emerald elysia</name>
    <name type="synonym">Sea slug</name>
    <dbReference type="NCBI Taxonomy" id="188477"/>
    <lineage>
        <taxon>Eukaryota</taxon>
        <taxon>Metazoa</taxon>
        <taxon>Spiralia</taxon>
        <taxon>Lophotrochozoa</taxon>
        <taxon>Mollusca</taxon>
        <taxon>Gastropoda</taxon>
        <taxon>Heterobranchia</taxon>
        <taxon>Euthyneura</taxon>
        <taxon>Panpulmonata</taxon>
        <taxon>Sacoglossa</taxon>
        <taxon>Placobranchoidea</taxon>
        <taxon>Plakobranchidae</taxon>
        <taxon>Elysia</taxon>
    </lineage>
</organism>
<dbReference type="PROSITE" id="PS50216">
    <property type="entry name" value="DHHC"/>
    <property type="match status" value="1"/>
</dbReference>
<keyword evidence="5 7" id="KW-0472">Membrane</keyword>
<comment type="caution">
    <text evidence="9">The sequence shown here is derived from an EMBL/GenBank/DDBJ whole genome shotgun (WGS) entry which is preliminary data.</text>
</comment>